<evidence type="ECO:0000313" key="1">
    <source>
        <dbReference type="EMBL" id="VAW24304.1"/>
    </source>
</evidence>
<protein>
    <submittedName>
        <fullName evidence="1">Uncharacterized protein</fullName>
    </submittedName>
</protein>
<reference evidence="1" key="1">
    <citation type="submission" date="2018-06" db="EMBL/GenBank/DDBJ databases">
        <authorList>
            <person name="Zhirakovskaya E."/>
        </authorList>
    </citation>
    <scope>NUCLEOTIDE SEQUENCE</scope>
</reference>
<dbReference type="EMBL" id="UOER01000251">
    <property type="protein sequence ID" value="VAW24304.1"/>
    <property type="molecule type" value="Genomic_DNA"/>
</dbReference>
<feature type="non-terminal residue" evidence="1">
    <location>
        <position position="39"/>
    </location>
</feature>
<name>A0A3B0UW84_9ZZZZ</name>
<sequence length="39" mass="4445">MKNEDLQNIINDLGDNLEFSTEASEFLNVIVPKEQLHSV</sequence>
<organism evidence="1">
    <name type="scientific">hydrothermal vent metagenome</name>
    <dbReference type="NCBI Taxonomy" id="652676"/>
    <lineage>
        <taxon>unclassified sequences</taxon>
        <taxon>metagenomes</taxon>
        <taxon>ecological metagenomes</taxon>
    </lineage>
</organism>
<proteinExistence type="predicted"/>
<gene>
    <name evidence="1" type="ORF">MNBD_BACTEROID04-674</name>
</gene>
<dbReference type="AlphaFoldDB" id="A0A3B0UW84"/>
<accession>A0A3B0UW84</accession>